<gene>
    <name evidence="2" type="ORF">WOLCODRAFT_137060</name>
</gene>
<dbReference type="Proteomes" id="UP000218811">
    <property type="component" value="Unassembled WGS sequence"/>
</dbReference>
<accession>A0A2H3JFA9</accession>
<feature type="region of interest" description="Disordered" evidence="1">
    <location>
        <begin position="330"/>
        <end position="352"/>
    </location>
</feature>
<feature type="compositionally biased region" description="Basic and acidic residues" evidence="1">
    <location>
        <begin position="263"/>
        <end position="274"/>
    </location>
</feature>
<feature type="region of interest" description="Disordered" evidence="1">
    <location>
        <begin position="165"/>
        <end position="275"/>
    </location>
</feature>
<reference evidence="2 3" key="1">
    <citation type="journal article" date="2012" name="Science">
        <title>The Paleozoic origin of enzymatic lignin decomposition reconstructed from 31 fungal genomes.</title>
        <authorList>
            <person name="Floudas D."/>
            <person name="Binder M."/>
            <person name="Riley R."/>
            <person name="Barry K."/>
            <person name="Blanchette R.A."/>
            <person name="Henrissat B."/>
            <person name="Martinez A.T."/>
            <person name="Otillar R."/>
            <person name="Spatafora J.W."/>
            <person name="Yadav J.S."/>
            <person name="Aerts A."/>
            <person name="Benoit I."/>
            <person name="Boyd A."/>
            <person name="Carlson A."/>
            <person name="Copeland A."/>
            <person name="Coutinho P.M."/>
            <person name="de Vries R.P."/>
            <person name="Ferreira P."/>
            <person name="Findley K."/>
            <person name="Foster B."/>
            <person name="Gaskell J."/>
            <person name="Glotzer D."/>
            <person name="Gorecki P."/>
            <person name="Heitman J."/>
            <person name="Hesse C."/>
            <person name="Hori C."/>
            <person name="Igarashi K."/>
            <person name="Jurgens J.A."/>
            <person name="Kallen N."/>
            <person name="Kersten P."/>
            <person name="Kohler A."/>
            <person name="Kuees U."/>
            <person name="Kumar T.K.A."/>
            <person name="Kuo A."/>
            <person name="LaButti K."/>
            <person name="Larrondo L.F."/>
            <person name="Lindquist E."/>
            <person name="Ling A."/>
            <person name="Lombard V."/>
            <person name="Lucas S."/>
            <person name="Lundell T."/>
            <person name="Martin R."/>
            <person name="McLaughlin D.J."/>
            <person name="Morgenstern I."/>
            <person name="Morin E."/>
            <person name="Murat C."/>
            <person name="Nagy L.G."/>
            <person name="Nolan M."/>
            <person name="Ohm R.A."/>
            <person name="Patyshakuliyeva A."/>
            <person name="Rokas A."/>
            <person name="Ruiz-Duenas F.J."/>
            <person name="Sabat G."/>
            <person name="Salamov A."/>
            <person name="Samejima M."/>
            <person name="Schmutz J."/>
            <person name="Slot J.C."/>
            <person name="St John F."/>
            <person name="Stenlid J."/>
            <person name="Sun H."/>
            <person name="Sun S."/>
            <person name="Syed K."/>
            <person name="Tsang A."/>
            <person name="Wiebenga A."/>
            <person name="Young D."/>
            <person name="Pisabarro A."/>
            <person name="Eastwood D.C."/>
            <person name="Martin F."/>
            <person name="Cullen D."/>
            <person name="Grigoriev I.V."/>
            <person name="Hibbett D.S."/>
        </authorList>
    </citation>
    <scope>NUCLEOTIDE SEQUENCE [LARGE SCALE GENOMIC DNA]</scope>
    <source>
        <strain evidence="2 3">MD-104</strain>
    </source>
</reference>
<feature type="region of interest" description="Disordered" evidence="1">
    <location>
        <begin position="452"/>
        <end position="496"/>
    </location>
</feature>
<dbReference type="STRING" id="742152.A0A2H3JFA9"/>
<evidence type="ECO:0000313" key="3">
    <source>
        <dbReference type="Proteomes" id="UP000218811"/>
    </source>
</evidence>
<proteinExistence type="predicted"/>
<organism evidence="2 3">
    <name type="scientific">Wolfiporia cocos (strain MD-104)</name>
    <name type="common">Brown rot fungus</name>
    <dbReference type="NCBI Taxonomy" id="742152"/>
    <lineage>
        <taxon>Eukaryota</taxon>
        <taxon>Fungi</taxon>
        <taxon>Dikarya</taxon>
        <taxon>Basidiomycota</taxon>
        <taxon>Agaricomycotina</taxon>
        <taxon>Agaricomycetes</taxon>
        <taxon>Polyporales</taxon>
        <taxon>Phaeolaceae</taxon>
        <taxon>Wolfiporia</taxon>
    </lineage>
</organism>
<feature type="compositionally biased region" description="Polar residues" evidence="1">
    <location>
        <begin position="480"/>
        <end position="496"/>
    </location>
</feature>
<sequence>MGKWTLRHHDDVLLQKFKSLVSGSVKRLSQEREDNEPSISYETFVEKLDEGDSFTAMMIEILVREIADRQNRPDTDDRRLISERTAKSLRLQTAPLRIFHNRRPRRIHNRRAWFTLDPGMDTALYEEEDDTGADARSAHSEFDVPFEGARLNTDLYDAYTRPVRSPSPFSDLSAVRPSEPTPLATGSPNAAETSRAILVTSPRPLSPPALPSASHRLNPPPFNSFSAGGAALARQNSVRRLPRGRAMDFSEFTQRRRSSARQSQHESDTVRPEDLPDATWRFRSTTHDLNEPLSTQTTLPIVDTRGLYLPPPNSLWTPLRHRHEVGGAFPWSPRSSQSPPLEDSYSAQLPAATSSGQSPWYLAASASSAPEPSLPSSSRRASIADINEARRQVIAPRLRRGGVRAPESLLSRYASPAVENSHGSTIRHDTTDASVAGSTSWVAQDNTVFARYHLPSGSPIPGSADLGRTGDLDAQLPTPARSNTPLNVTENDTTRS</sequence>
<feature type="compositionally biased region" description="Polar residues" evidence="1">
    <location>
        <begin position="333"/>
        <end position="352"/>
    </location>
</feature>
<dbReference type="EMBL" id="KB468113">
    <property type="protein sequence ID" value="PCH40896.1"/>
    <property type="molecule type" value="Genomic_DNA"/>
</dbReference>
<evidence type="ECO:0000313" key="2">
    <source>
        <dbReference type="EMBL" id="PCH40896.1"/>
    </source>
</evidence>
<dbReference type="OMA" id="TERTSPW"/>
<keyword evidence="3" id="KW-1185">Reference proteome</keyword>
<name>A0A2H3JFA9_WOLCO</name>
<protein>
    <submittedName>
        <fullName evidence="2">Uncharacterized protein</fullName>
    </submittedName>
</protein>
<dbReference type="OrthoDB" id="3253137at2759"/>
<dbReference type="AlphaFoldDB" id="A0A2H3JFA9"/>
<evidence type="ECO:0000256" key="1">
    <source>
        <dbReference type="SAM" id="MobiDB-lite"/>
    </source>
</evidence>